<dbReference type="Proteomes" id="UP000261660">
    <property type="component" value="Unplaced"/>
</dbReference>
<proteinExistence type="predicted"/>
<organism evidence="2 3">
    <name type="scientific">Labrus bergylta</name>
    <name type="common">ballan wrasse</name>
    <dbReference type="NCBI Taxonomy" id="56723"/>
    <lineage>
        <taxon>Eukaryota</taxon>
        <taxon>Metazoa</taxon>
        <taxon>Chordata</taxon>
        <taxon>Craniata</taxon>
        <taxon>Vertebrata</taxon>
        <taxon>Euteleostomi</taxon>
        <taxon>Actinopterygii</taxon>
        <taxon>Neopterygii</taxon>
        <taxon>Teleostei</taxon>
        <taxon>Neoteleostei</taxon>
        <taxon>Acanthomorphata</taxon>
        <taxon>Eupercaria</taxon>
        <taxon>Labriformes</taxon>
        <taxon>Labridae</taxon>
        <taxon>Labrus</taxon>
    </lineage>
</organism>
<evidence type="ECO:0000313" key="2">
    <source>
        <dbReference type="Ensembl" id="ENSLBEP00000034674.1"/>
    </source>
</evidence>
<evidence type="ECO:0000313" key="3">
    <source>
        <dbReference type="Proteomes" id="UP000261660"/>
    </source>
</evidence>
<feature type="transmembrane region" description="Helical" evidence="1">
    <location>
        <begin position="38"/>
        <end position="58"/>
    </location>
</feature>
<dbReference type="Ensembl" id="ENSLBET00000036161.1">
    <property type="protein sequence ID" value="ENSLBEP00000034674.1"/>
    <property type="gene ID" value="ENSLBEG00000026058.1"/>
</dbReference>
<evidence type="ECO:0000256" key="1">
    <source>
        <dbReference type="SAM" id="Phobius"/>
    </source>
</evidence>
<dbReference type="InParanoid" id="A0A3Q3GTL5"/>
<dbReference type="AlphaFoldDB" id="A0A3Q3GTL5"/>
<keyword evidence="1" id="KW-0472">Membrane</keyword>
<sequence>MLYGDDIRATISVTNGHGEPLLSILPKQLTLLCRCVDVQIQTVLALILNVCVFCYILLNYTVHLYYIDANLIFSYIVSQRIVLCRVV</sequence>
<keyword evidence="1" id="KW-1133">Transmembrane helix</keyword>
<keyword evidence="3" id="KW-1185">Reference proteome</keyword>
<protein>
    <submittedName>
        <fullName evidence="2">Uncharacterized protein</fullName>
    </submittedName>
</protein>
<keyword evidence="1" id="KW-0812">Transmembrane</keyword>
<reference evidence="2" key="2">
    <citation type="submission" date="2025-09" db="UniProtKB">
        <authorList>
            <consortium name="Ensembl"/>
        </authorList>
    </citation>
    <scope>IDENTIFICATION</scope>
</reference>
<name>A0A3Q3GTL5_9LABR</name>
<accession>A0A3Q3GTL5</accession>
<reference evidence="2" key="1">
    <citation type="submission" date="2025-08" db="UniProtKB">
        <authorList>
            <consortium name="Ensembl"/>
        </authorList>
    </citation>
    <scope>IDENTIFICATION</scope>
</reference>